<sequence>MRLDEKVVVVTGAESDIGRAIALACADLGARLMLAGLDEEGLARTSALAGAAEVDWKVTDICARAQLADLIDGTLARFGRLDAMVANAGVALAKTPILELDDAEWDRVVSVNLTGTYNTVIAAARALVAQGQGGSIIATGSSTALRAMAGLTPYTAAKAGVHGLMRQLALELAPHRIRVNTLVPGTTATPLAKALPGHLEAAAAALPMGAPVDPEELGRYVAFALSDAMPHMTGSLLTLDSGRTVA</sequence>
<comment type="caution">
    <text evidence="3">The sequence shown here is derived from an EMBL/GenBank/DDBJ whole genome shotgun (WGS) entry which is preliminary data.</text>
</comment>
<dbReference type="eggNOG" id="COG1028">
    <property type="taxonomic scope" value="Bacteria"/>
</dbReference>
<reference evidence="3 4" key="1">
    <citation type="submission" date="2014-03" db="EMBL/GenBank/DDBJ databases">
        <title>Genome of Haematobacter massiliensis CCUG 47968.</title>
        <authorList>
            <person name="Wang D."/>
            <person name="Wang G."/>
        </authorList>
    </citation>
    <scope>NUCLEOTIDE SEQUENCE [LARGE SCALE GENOMIC DNA]</scope>
    <source>
        <strain evidence="3 4">CCUG 47968</strain>
    </source>
</reference>
<dbReference type="PANTHER" id="PTHR24321">
    <property type="entry name" value="DEHYDROGENASES, SHORT CHAIN"/>
    <property type="match status" value="1"/>
</dbReference>
<dbReference type="Proteomes" id="UP000028826">
    <property type="component" value="Unassembled WGS sequence"/>
</dbReference>
<comment type="similarity">
    <text evidence="1">Belongs to the short-chain dehydrogenases/reductases (SDR) family.</text>
</comment>
<protein>
    <submittedName>
        <fullName evidence="3">Short-chain dehydrogenase</fullName>
    </submittedName>
</protein>
<dbReference type="EMBL" id="JGYG01000004">
    <property type="protein sequence ID" value="KFI30025.1"/>
    <property type="molecule type" value="Genomic_DNA"/>
</dbReference>
<dbReference type="InterPro" id="IPR036291">
    <property type="entry name" value="NAD(P)-bd_dom_sf"/>
</dbReference>
<dbReference type="GO" id="GO:0016491">
    <property type="term" value="F:oxidoreductase activity"/>
    <property type="evidence" value="ECO:0007669"/>
    <property type="project" value="UniProtKB-KW"/>
</dbReference>
<name>A0A086Y6X5_9RHOB</name>
<dbReference type="RefSeq" id="WP_051911088.1">
    <property type="nucleotide sequence ID" value="NZ_JGYG01000004.1"/>
</dbReference>
<evidence type="ECO:0000313" key="4">
    <source>
        <dbReference type="Proteomes" id="UP000028826"/>
    </source>
</evidence>
<dbReference type="Pfam" id="PF13561">
    <property type="entry name" value="adh_short_C2"/>
    <property type="match status" value="1"/>
</dbReference>
<dbReference type="PRINTS" id="PR00080">
    <property type="entry name" value="SDRFAMILY"/>
</dbReference>
<organism evidence="3 4">
    <name type="scientific">Haematobacter massiliensis</name>
    <dbReference type="NCBI Taxonomy" id="195105"/>
    <lineage>
        <taxon>Bacteria</taxon>
        <taxon>Pseudomonadati</taxon>
        <taxon>Pseudomonadota</taxon>
        <taxon>Alphaproteobacteria</taxon>
        <taxon>Rhodobacterales</taxon>
        <taxon>Paracoccaceae</taxon>
        <taxon>Haematobacter</taxon>
    </lineage>
</organism>
<dbReference type="PRINTS" id="PR00081">
    <property type="entry name" value="GDHRDH"/>
</dbReference>
<evidence type="ECO:0000256" key="1">
    <source>
        <dbReference type="ARBA" id="ARBA00006484"/>
    </source>
</evidence>
<dbReference type="AlphaFoldDB" id="A0A086Y6X5"/>
<keyword evidence="4" id="KW-1185">Reference proteome</keyword>
<dbReference type="STRING" id="195105.CN97_14920"/>
<keyword evidence="2" id="KW-0560">Oxidoreductase</keyword>
<evidence type="ECO:0000313" key="3">
    <source>
        <dbReference type="EMBL" id="KFI30025.1"/>
    </source>
</evidence>
<dbReference type="SUPFAM" id="SSF51735">
    <property type="entry name" value="NAD(P)-binding Rossmann-fold domains"/>
    <property type="match status" value="1"/>
</dbReference>
<accession>A0A086Y6X5</accession>
<dbReference type="FunFam" id="3.40.50.720:FF:000084">
    <property type="entry name" value="Short-chain dehydrogenase reductase"/>
    <property type="match status" value="1"/>
</dbReference>
<dbReference type="PROSITE" id="PS00061">
    <property type="entry name" value="ADH_SHORT"/>
    <property type="match status" value="1"/>
</dbReference>
<dbReference type="InterPro" id="IPR002347">
    <property type="entry name" value="SDR_fam"/>
</dbReference>
<dbReference type="CDD" id="cd05233">
    <property type="entry name" value="SDR_c"/>
    <property type="match status" value="1"/>
</dbReference>
<evidence type="ECO:0000256" key="2">
    <source>
        <dbReference type="ARBA" id="ARBA00023002"/>
    </source>
</evidence>
<dbReference type="InterPro" id="IPR020904">
    <property type="entry name" value="Sc_DH/Rdtase_CS"/>
</dbReference>
<proteinExistence type="inferred from homology"/>
<dbReference type="Gene3D" id="3.40.50.720">
    <property type="entry name" value="NAD(P)-binding Rossmann-like Domain"/>
    <property type="match status" value="1"/>
</dbReference>
<dbReference type="PANTHER" id="PTHR24321:SF8">
    <property type="entry name" value="ESTRADIOL 17-BETA-DEHYDROGENASE 8-RELATED"/>
    <property type="match status" value="1"/>
</dbReference>
<gene>
    <name evidence="3" type="ORF">CN97_14920</name>
</gene>